<evidence type="ECO:0000313" key="13">
    <source>
        <dbReference type="Proteomes" id="UP000660862"/>
    </source>
</evidence>
<dbReference type="NCBIfam" id="TIGR00879">
    <property type="entry name" value="SP"/>
    <property type="match status" value="1"/>
</dbReference>
<keyword evidence="8 10" id="KW-0472">Membrane</keyword>
<reference evidence="12" key="2">
    <citation type="submission" date="2020-09" db="EMBL/GenBank/DDBJ databases">
        <authorList>
            <person name="Sun Q."/>
            <person name="Zhou Y."/>
        </authorList>
    </citation>
    <scope>NUCLEOTIDE SEQUENCE</scope>
    <source>
        <strain evidence="12">CGMCC 1.12195</strain>
    </source>
</reference>
<dbReference type="PANTHER" id="PTHR48020:SF12">
    <property type="entry name" value="PROTON MYO-INOSITOL COTRANSPORTER"/>
    <property type="match status" value="1"/>
</dbReference>
<dbReference type="GO" id="GO:0005886">
    <property type="term" value="C:plasma membrane"/>
    <property type="evidence" value="ECO:0007669"/>
    <property type="project" value="UniProtKB-SubCell"/>
</dbReference>
<feature type="transmembrane region" description="Helical" evidence="10">
    <location>
        <begin position="261"/>
        <end position="283"/>
    </location>
</feature>
<dbReference type="PROSITE" id="PS00216">
    <property type="entry name" value="SUGAR_TRANSPORT_1"/>
    <property type="match status" value="1"/>
</dbReference>
<keyword evidence="5" id="KW-0762">Sugar transport</keyword>
<dbReference type="InterPro" id="IPR005828">
    <property type="entry name" value="MFS_sugar_transport-like"/>
</dbReference>
<dbReference type="SUPFAM" id="SSF103473">
    <property type="entry name" value="MFS general substrate transporter"/>
    <property type="match status" value="1"/>
</dbReference>
<comment type="subcellular location">
    <subcellularLocation>
        <location evidence="1">Cell membrane</location>
        <topology evidence="1">Multi-pass membrane protein</topology>
    </subcellularLocation>
</comment>
<evidence type="ECO:0000256" key="10">
    <source>
        <dbReference type="SAM" id="Phobius"/>
    </source>
</evidence>
<dbReference type="Gene3D" id="1.20.1250.20">
    <property type="entry name" value="MFS general substrate transporter like domains"/>
    <property type="match status" value="2"/>
</dbReference>
<dbReference type="GO" id="GO:0022857">
    <property type="term" value="F:transmembrane transporter activity"/>
    <property type="evidence" value="ECO:0007669"/>
    <property type="project" value="InterPro"/>
</dbReference>
<keyword evidence="7 10" id="KW-1133">Transmembrane helix</keyword>
<accession>A0A917HMT6</accession>
<comment type="caution">
    <text evidence="12">The sequence shown here is derived from an EMBL/GenBank/DDBJ whole genome shotgun (WGS) entry which is preliminary data.</text>
</comment>
<evidence type="ECO:0000313" key="12">
    <source>
        <dbReference type="EMBL" id="GGG83886.1"/>
    </source>
</evidence>
<dbReference type="RefSeq" id="WP_188505386.1">
    <property type="nucleotide sequence ID" value="NZ_BMER01000001.1"/>
</dbReference>
<evidence type="ECO:0000256" key="3">
    <source>
        <dbReference type="ARBA" id="ARBA00022448"/>
    </source>
</evidence>
<evidence type="ECO:0000256" key="5">
    <source>
        <dbReference type="ARBA" id="ARBA00022597"/>
    </source>
</evidence>
<feature type="transmembrane region" description="Helical" evidence="10">
    <location>
        <begin position="422"/>
        <end position="442"/>
    </location>
</feature>
<keyword evidence="6 10" id="KW-0812">Transmembrane</keyword>
<gene>
    <name evidence="12" type="ORF">GCM10007415_16250</name>
</gene>
<feature type="transmembrane region" description="Helical" evidence="10">
    <location>
        <begin position="182"/>
        <end position="204"/>
    </location>
</feature>
<feature type="transmembrane region" description="Helical" evidence="10">
    <location>
        <begin position="51"/>
        <end position="68"/>
    </location>
</feature>
<dbReference type="PRINTS" id="PR00171">
    <property type="entry name" value="SUGRTRNSPORT"/>
</dbReference>
<dbReference type="InterPro" id="IPR036259">
    <property type="entry name" value="MFS_trans_sf"/>
</dbReference>
<protein>
    <submittedName>
        <fullName evidence="12">MFS transporter</fullName>
    </submittedName>
</protein>
<feature type="transmembrane region" description="Helical" evidence="10">
    <location>
        <begin position="139"/>
        <end position="162"/>
    </location>
</feature>
<feature type="transmembrane region" description="Helical" evidence="10">
    <location>
        <begin position="303"/>
        <end position="320"/>
    </location>
</feature>
<sequence>MELQRNPPKILWFACAVAALGGFLFGFDMAVVSGILPLVAKQFSLSAFQQGWFVSSALVGCIAGVAVSGELGDRYGRRRVLLLAAVLFVVSALGCGLLPTFPSIIVARILGGVGVGIASSMVPLYISEIAPANIRGRMVTYYQLAVTLGILVAYLSNAFLVQTTFSAVELSGRVGVWFREEVWRGMFIVGALPALVFLLGLLGIPESPRWLLQKGQTAAGAALLARFVGEAEATADLESRRQQGQRKSSYRDLFSPRLRKPLLLGLLLPFFSQFCGINAIIYYGPSILSDAGVSLSNSLQSQIIFGAANLAFTLIAVWKVDQLGRRPLYLVGTAAAALSLTAVGACMYTENTQGLLLLLSVVIFLASFAFSIGPLKFVVAAEIFPAHIRGRAIALSIMVMWVADTVIGQLTPVLLESIGAGITFWFFAFWCVLAFVVVYRLLPETKGKSLEEIEDGWLEQKE</sequence>
<dbReference type="AlphaFoldDB" id="A0A917HMT6"/>
<evidence type="ECO:0000256" key="6">
    <source>
        <dbReference type="ARBA" id="ARBA00022692"/>
    </source>
</evidence>
<feature type="transmembrane region" description="Helical" evidence="10">
    <location>
        <begin position="327"/>
        <end position="349"/>
    </location>
</feature>
<evidence type="ECO:0000256" key="9">
    <source>
        <dbReference type="RuleBase" id="RU003346"/>
    </source>
</evidence>
<dbReference type="FunFam" id="1.20.1250.20:FF:000218">
    <property type="entry name" value="facilitated trehalose transporter Tret1"/>
    <property type="match status" value="1"/>
</dbReference>
<feature type="transmembrane region" description="Helical" evidence="10">
    <location>
        <begin position="105"/>
        <end position="127"/>
    </location>
</feature>
<dbReference type="InterPro" id="IPR050814">
    <property type="entry name" value="Myo-inositol_Transporter"/>
</dbReference>
<dbReference type="PROSITE" id="PS50850">
    <property type="entry name" value="MFS"/>
    <property type="match status" value="1"/>
</dbReference>
<name>A0A917HMT6_9SPHI</name>
<keyword evidence="4" id="KW-1003">Cell membrane</keyword>
<comment type="similarity">
    <text evidence="2 9">Belongs to the major facilitator superfamily. Sugar transporter (TC 2.A.1.1) family.</text>
</comment>
<evidence type="ECO:0000256" key="2">
    <source>
        <dbReference type="ARBA" id="ARBA00010992"/>
    </source>
</evidence>
<keyword evidence="3 9" id="KW-0813">Transport</keyword>
<dbReference type="InterPro" id="IPR003663">
    <property type="entry name" value="Sugar/inositol_transpt"/>
</dbReference>
<feature type="transmembrane region" description="Helical" evidence="10">
    <location>
        <begin position="80"/>
        <end position="99"/>
    </location>
</feature>
<evidence type="ECO:0000256" key="8">
    <source>
        <dbReference type="ARBA" id="ARBA00023136"/>
    </source>
</evidence>
<evidence type="ECO:0000256" key="1">
    <source>
        <dbReference type="ARBA" id="ARBA00004651"/>
    </source>
</evidence>
<dbReference type="InterPro" id="IPR020846">
    <property type="entry name" value="MFS_dom"/>
</dbReference>
<feature type="domain" description="Major facilitator superfamily (MFS) profile" evidence="11">
    <location>
        <begin position="14"/>
        <end position="446"/>
    </location>
</feature>
<evidence type="ECO:0000256" key="4">
    <source>
        <dbReference type="ARBA" id="ARBA00022475"/>
    </source>
</evidence>
<feature type="transmembrane region" description="Helical" evidence="10">
    <location>
        <begin position="355"/>
        <end position="380"/>
    </location>
</feature>
<dbReference type="EMBL" id="BMER01000001">
    <property type="protein sequence ID" value="GGG83886.1"/>
    <property type="molecule type" value="Genomic_DNA"/>
</dbReference>
<dbReference type="PROSITE" id="PS00217">
    <property type="entry name" value="SUGAR_TRANSPORT_2"/>
    <property type="match status" value="1"/>
</dbReference>
<feature type="transmembrane region" description="Helical" evidence="10">
    <location>
        <begin position="392"/>
        <end position="410"/>
    </location>
</feature>
<reference evidence="12" key="1">
    <citation type="journal article" date="2014" name="Int. J. Syst. Evol. Microbiol.">
        <title>Complete genome sequence of Corynebacterium casei LMG S-19264T (=DSM 44701T), isolated from a smear-ripened cheese.</title>
        <authorList>
            <consortium name="US DOE Joint Genome Institute (JGI-PGF)"/>
            <person name="Walter F."/>
            <person name="Albersmeier A."/>
            <person name="Kalinowski J."/>
            <person name="Ruckert C."/>
        </authorList>
    </citation>
    <scope>NUCLEOTIDE SEQUENCE</scope>
    <source>
        <strain evidence="12">CGMCC 1.12195</strain>
    </source>
</reference>
<dbReference type="InterPro" id="IPR005829">
    <property type="entry name" value="Sugar_transporter_CS"/>
</dbReference>
<dbReference type="Pfam" id="PF00083">
    <property type="entry name" value="Sugar_tr"/>
    <property type="match status" value="1"/>
</dbReference>
<dbReference type="Proteomes" id="UP000660862">
    <property type="component" value="Unassembled WGS sequence"/>
</dbReference>
<organism evidence="12 13">
    <name type="scientific">Parapedobacter pyrenivorans</name>
    <dbReference type="NCBI Taxonomy" id="1305674"/>
    <lineage>
        <taxon>Bacteria</taxon>
        <taxon>Pseudomonadati</taxon>
        <taxon>Bacteroidota</taxon>
        <taxon>Sphingobacteriia</taxon>
        <taxon>Sphingobacteriales</taxon>
        <taxon>Sphingobacteriaceae</taxon>
        <taxon>Parapedobacter</taxon>
    </lineage>
</organism>
<evidence type="ECO:0000256" key="7">
    <source>
        <dbReference type="ARBA" id="ARBA00022989"/>
    </source>
</evidence>
<proteinExistence type="inferred from homology"/>
<evidence type="ECO:0000259" key="11">
    <source>
        <dbReference type="PROSITE" id="PS50850"/>
    </source>
</evidence>
<keyword evidence="13" id="KW-1185">Reference proteome</keyword>
<dbReference type="PANTHER" id="PTHR48020">
    <property type="entry name" value="PROTON MYO-INOSITOL COTRANSPORTER"/>
    <property type="match status" value="1"/>
</dbReference>
<feature type="transmembrane region" description="Helical" evidence="10">
    <location>
        <begin position="12"/>
        <end position="39"/>
    </location>
</feature>